<dbReference type="CDD" id="cd02440">
    <property type="entry name" value="AdoMet_MTases"/>
    <property type="match status" value="1"/>
</dbReference>
<feature type="domain" description="Methyltransferase type 11" evidence="1">
    <location>
        <begin position="127"/>
        <end position="193"/>
    </location>
</feature>
<comment type="caution">
    <text evidence="2">The sequence shown here is derived from an EMBL/GenBank/DDBJ whole genome shotgun (WGS) entry which is preliminary data.</text>
</comment>
<evidence type="ECO:0000259" key="1">
    <source>
        <dbReference type="Pfam" id="PF08241"/>
    </source>
</evidence>
<keyword evidence="3" id="KW-1185">Reference proteome</keyword>
<dbReference type="PANTHER" id="PTHR43591:SF24">
    <property type="entry name" value="2-METHOXY-6-POLYPRENYL-1,4-BENZOQUINOL METHYLASE, MITOCHONDRIAL"/>
    <property type="match status" value="1"/>
</dbReference>
<dbReference type="Pfam" id="PF08241">
    <property type="entry name" value="Methyltransf_11"/>
    <property type="match status" value="1"/>
</dbReference>
<dbReference type="Proteomes" id="UP000660680">
    <property type="component" value="Unassembled WGS sequence"/>
</dbReference>
<dbReference type="EMBL" id="BMRB01000003">
    <property type="protein sequence ID" value="GGS44185.1"/>
    <property type="molecule type" value="Genomic_DNA"/>
</dbReference>
<evidence type="ECO:0000313" key="3">
    <source>
        <dbReference type="Proteomes" id="UP000660680"/>
    </source>
</evidence>
<accession>A0A918GM03</accession>
<dbReference type="AlphaFoldDB" id="A0A918GM03"/>
<protein>
    <recommendedName>
        <fullName evidence="1">Methyltransferase type 11 domain-containing protein</fullName>
    </recommendedName>
</protein>
<proteinExistence type="predicted"/>
<name>A0A918GM03_9PSEU</name>
<dbReference type="PANTHER" id="PTHR43591">
    <property type="entry name" value="METHYLTRANSFERASE"/>
    <property type="match status" value="1"/>
</dbReference>
<dbReference type="InterPro" id="IPR013216">
    <property type="entry name" value="Methyltransf_11"/>
</dbReference>
<dbReference type="Gene3D" id="3.40.50.150">
    <property type="entry name" value="Vaccinia Virus protein VP39"/>
    <property type="match status" value="1"/>
</dbReference>
<dbReference type="SUPFAM" id="SSF53335">
    <property type="entry name" value="S-adenosyl-L-methionine-dependent methyltransferases"/>
    <property type="match status" value="1"/>
</dbReference>
<reference evidence="2" key="2">
    <citation type="submission" date="2020-09" db="EMBL/GenBank/DDBJ databases">
        <authorList>
            <person name="Sun Q."/>
            <person name="Ohkuma M."/>
        </authorList>
    </citation>
    <scope>NUCLEOTIDE SEQUENCE</scope>
    <source>
        <strain evidence="2">JCM 3276</strain>
    </source>
</reference>
<dbReference type="InterPro" id="IPR029063">
    <property type="entry name" value="SAM-dependent_MTases_sf"/>
</dbReference>
<dbReference type="GO" id="GO:0008757">
    <property type="term" value="F:S-adenosylmethionine-dependent methyltransferase activity"/>
    <property type="evidence" value="ECO:0007669"/>
    <property type="project" value="InterPro"/>
</dbReference>
<gene>
    <name evidence="2" type="ORF">GCM10010171_44200</name>
</gene>
<organism evidence="2 3">
    <name type="scientific">Actinokineospora fastidiosa</name>
    <dbReference type="NCBI Taxonomy" id="1816"/>
    <lineage>
        <taxon>Bacteria</taxon>
        <taxon>Bacillati</taxon>
        <taxon>Actinomycetota</taxon>
        <taxon>Actinomycetes</taxon>
        <taxon>Pseudonocardiales</taxon>
        <taxon>Pseudonocardiaceae</taxon>
        <taxon>Actinokineospora</taxon>
    </lineage>
</organism>
<reference evidence="2" key="1">
    <citation type="journal article" date="2014" name="Int. J. Syst. Evol. Microbiol.">
        <title>Complete genome sequence of Corynebacterium casei LMG S-19264T (=DSM 44701T), isolated from a smear-ripened cheese.</title>
        <authorList>
            <consortium name="US DOE Joint Genome Institute (JGI-PGF)"/>
            <person name="Walter F."/>
            <person name="Albersmeier A."/>
            <person name="Kalinowski J."/>
            <person name="Ruckert C."/>
        </authorList>
    </citation>
    <scope>NUCLEOTIDE SEQUENCE</scope>
    <source>
        <strain evidence="2">JCM 3276</strain>
    </source>
</reference>
<evidence type="ECO:0000313" key="2">
    <source>
        <dbReference type="EMBL" id="GGS44185.1"/>
    </source>
</evidence>
<sequence>MIASSEGWGLVGGWKWQVAANYAVAEPGWVVRAHWPVAQALVRELGVQAGDRVLDLGAGTGVAAGLVAAQGGHAVALDFSEAQVRAGRAAVPAVQVRVGEVAVPAAQVRPGEASVPAAQARLGQATVPVVQARAGQVTVPAVQWVVGDVEGLPFRDGVFRHAVSNLGVIYSPAPQLVLREIWRVLAPGGRLAFSAHVAHGFGMRAAALVNAHMGVPAVVPEGVRQWADPSALQALWPGEVRTRSIVVHEEHASVEAFWDFSVRERRHVRQVVRMLAPDGVEAFRREFLDLASRYTGPDGFRVAHEYLVVIVDK</sequence>